<sequence>MEDLEEEIYLTIETVALFAEECIFYVLRWYNLDWFPPVNREALRRYSMFDLFTAQIGNALAHECLINESRSVGDLTSFNVEAWLQMPVDEARVYVNQHFLHFTFVLPGGHQFKHLLLWTFACYLCHQAVIRNRRIFISHVFTQLLHIMHSNYGYLRYYEYLHTKATSYNRIHFYLHNRQIDEGYRTE</sequence>
<dbReference type="EMBL" id="BGPR01006509">
    <property type="protein sequence ID" value="GBN19583.1"/>
    <property type="molecule type" value="Genomic_DNA"/>
</dbReference>
<evidence type="ECO:0000313" key="1">
    <source>
        <dbReference type="EMBL" id="GBN19583.1"/>
    </source>
</evidence>
<accession>A0A4Y2LZM5</accession>
<dbReference type="AlphaFoldDB" id="A0A4Y2LZM5"/>
<evidence type="ECO:0000313" key="2">
    <source>
        <dbReference type="Proteomes" id="UP000499080"/>
    </source>
</evidence>
<proteinExistence type="predicted"/>
<dbReference type="OrthoDB" id="6412392at2759"/>
<dbReference type="Proteomes" id="UP000499080">
    <property type="component" value="Unassembled WGS sequence"/>
</dbReference>
<protein>
    <submittedName>
        <fullName evidence="1">Uncharacterized protein</fullName>
    </submittedName>
</protein>
<comment type="caution">
    <text evidence="1">The sequence shown here is derived from an EMBL/GenBank/DDBJ whole genome shotgun (WGS) entry which is preliminary data.</text>
</comment>
<organism evidence="1 2">
    <name type="scientific">Araneus ventricosus</name>
    <name type="common">Orbweaver spider</name>
    <name type="synonym">Epeira ventricosa</name>
    <dbReference type="NCBI Taxonomy" id="182803"/>
    <lineage>
        <taxon>Eukaryota</taxon>
        <taxon>Metazoa</taxon>
        <taxon>Ecdysozoa</taxon>
        <taxon>Arthropoda</taxon>
        <taxon>Chelicerata</taxon>
        <taxon>Arachnida</taxon>
        <taxon>Araneae</taxon>
        <taxon>Araneomorphae</taxon>
        <taxon>Entelegynae</taxon>
        <taxon>Araneoidea</taxon>
        <taxon>Araneidae</taxon>
        <taxon>Araneus</taxon>
    </lineage>
</organism>
<reference evidence="1 2" key="1">
    <citation type="journal article" date="2019" name="Sci. Rep.">
        <title>Orb-weaving spider Araneus ventricosus genome elucidates the spidroin gene catalogue.</title>
        <authorList>
            <person name="Kono N."/>
            <person name="Nakamura H."/>
            <person name="Ohtoshi R."/>
            <person name="Moran D.A.P."/>
            <person name="Shinohara A."/>
            <person name="Yoshida Y."/>
            <person name="Fujiwara M."/>
            <person name="Mori M."/>
            <person name="Tomita M."/>
            <person name="Arakawa K."/>
        </authorList>
    </citation>
    <scope>NUCLEOTIDE SEQUENCE [LARGE SCALE GENOMIC DNA]</scope>
</reference>
<gene>
    <name evidence="1" type="ORF">AVEN_122070_1</name>
</gene>
<keyword evidence="2" id="KW-1185">Reference proteome</keyword>
<name>A0A4Y2LZM5_ARAVE</name>